<dbReference type="InterPro" id="IPR015500">
    <property type="entry name" value="Peptidase_S8_subtilisin-rel"/>
</dbReference>
<dbReference type="InterPro" id="IPR013783">
    <property type="entry name" value="Ig-like_fold"/>
</dbReference>
<dbReference type="InterPro" id="IPR054399">
    <property type="entry name" value="Fervidolysin-like_N_prodom"/>
</dbReference>
<dbReference type="SUPFAM" id="SSF49299">
    <property type="entry name" value="PKD domain"/>
    <property type="match status" value="1"/>
</dbReference>
<dbReference type="SUPFAM" id="SSF52743">
    <property type="entry name" value="Subtilisin-like"/>
    <property type="match status" value="1"/>
</dbReference>
<dbReference type="InterPro" id="IPR035986">
    <property type="entry name" value="PKD_dom_sf"/>
</dbReference>
<organism evidence="8 9">
    <name type="scientific">Haliangium ochraceum (strain DSM 14365 / JCM 11303 / SMP-2)</name>
    <dbReference type="NCBI Taxonomy" id="502025"/>
    <lineage>
        <taxon>Bacteria</taxon>
        <taxon>Pseudomonadati</taxon>
        <taxon>Myxococcota</taxon>
        <taxon>Polyangia</taxon>
        <taxon>Haliangiales</taxon>
        <taxon>Kofleriaceae</taxon>
        <taxon>Haliangium</taxon>
    </lineage>
</organism>
<dbReference type="RefSeq" id="WP_012831192.1">
    <property type="nucleotide sequence ID" value="NC_013440.1"/>
</dbReference>
<gene>
    <name evidence="8" type="ordered locus">Hoch_6125</name>
</gene>
<dbReference type="PROSITE" id="PS00136">
    <property type="entry name" value="SUBTILASE_ASP"/>
    <property type="match status" value="1"/>
</dbReference>
<dbReference type="InterPro" id="IPR022398">
    <property type="entry name" value="Peptidase_S8_His-AS"/>
</dbReference>
<dbReference type="InterPro" id="IPR036852">
    <property type="entry name" value="Peptidase_S8/S53_dom_sf"/>
</dbReference>
<dbReference type="HOGENOM" id="CLU_269580_0_0_7"/>
<dbReference type="PROSITE" id="PS51257">
    <property type="entry name" value="PROKAR_LIPOPROTEIN"/>
    <property type="match status" value="1"/>
</dbReference>
<dbReference type="KEGG" id="hoh:Hoch_6125"/>
<dbReference type="eggNOG" id="COG1404">
    <property type="taxonomic scope" value="Bacteria"/>
</dbReference>
<feature type="active site" description="Charge relay system" evidence="5">
    <location>
        <position position="246"/>
    </location>
</feature>
<dbReference type="Pfam" id="PF22352">
    <property type="entry name" value="K319L-like_PKD"/>
    <property type="match status" value="4"/>
</dbReference>
<dbReference type="OrthoDB" id="9765693at2"/>
<dbReference type="GO" id="GO:0006508">
    <property type="term" value="P:proteolysis"/>
    <property type="evidence" value="ECO:0007669"/>
    <property type="project" value="UniProtKB-KW"/>
</dbReference>
<protein>
    <submittedName>
        <fullName evidence="8">Peptidase S8 and S53 subtilisin kexin sedolisin</fullName>
    </submittedName>
</protein>
<proteinExistence type="inferred from homology"/>
<dbReference type="CDD" id="cd00146">
    <property type="entry name" value="PKD"/>
    <property type="match status" value="1"/>
</dbReference>
<dbReference type="Pfam" id="PF00082">
    <property type="entry name" value="Peptidase_S8"/>
    <property type="match status" value="1"/>
</dbReference>
<dbReference type="PROSITE" id="PS51892">
    <property type="entry name" value="SUBTILASE"/>
    <property type="match status" value="1"/>
</dbReference>
<dbReference type="Pfam" id="PF22148">
    <property type="entry name" value="Fervidolysin_NPro-like"/>
    <property type="match status" value="1"/>
</dbReference>
<feature type="active site" description="Charge relay system" evidence="5">
    <location>
        <position position="189"/>
    </location>
</feature>
<evidence type="ECO:0000256" key="4">
    <source>
        <dbReference type="ARBA" id="ARBA00022825"/>
    </source>
</evidence>
<evidence type="ECO:0000256" key="2">
    <source>
        <dbReference type="ARBA" id="ARBA00022670"/>
    </source>
</evidence>
<dbReference type="InterPro" id="IPR034204">
    <property type="entry name" value="PfSUB1-like_cat_dom"/>
</dbReference>
<dbReference type="PROSITE" id="PS00137">
    <property type="entry name" value="SUBTILASE_HIS"/>
    <property type="match status" value="1"/>
</dbReference>
<keyword evidence="9" id="KW-1185">Reference proteome</keyword>
<feature type="active site" description="Charge relay system" evidence="5">
    <location>
        <position position="412"/>
    </location>
</feature>
<name>D0LLA4_HALO1</name>
<dbReference type="PRINTS" id="PR00723">
    <property type="entry name" value="SUBTILISIN"/>
</dbReference>
<dbReference type="Gene3D" id="2.60.40.10">
    <property type="entry name" value="Immunoglobulins"/>
    <property type="match status" value="4"/>
</dbReference>
<reference evidence="8 9" key="1">
    <citation type="journal article" date="2010" name="Stand. Genomic Sci.">
        <title>Complete genome sequence of Haliangium ochraceum type strain (SMP-2).</title>
        <authorList>
            <consortium name="US DOE Joint Genome Institute (JGI-PGF)"/>
            <person name="Ivanova N."/>
            <person name="Daum C."/>
            <person name="Lang E."/>
            <person name="Abt B."/>
            <person name="Kopitz M."/>
            <person name="Saunders E."/>
            <person name="Lapidus A."/>
            <person name="Lucas S."/>
            <person name="Glavina Del Rio T."/>
            <person name="Nolan M."/>
            <person name="Tice H."/>
            <person name="Copeland A."/>
            <person name="Cheng J.F."/>
            <person name="Chen F."/>
            <person name="Bruce D."/>
            <person name="Goodwin L."/>
            <person name="Pitluck S."/>
            <person name="Mavromatis K."/>
            <person name="Pati A."/>
            <person name="Mikhailova N."/>
            <person name="Chen A."/>
            <person name="Palaniappan K."/>
            <person name="Land M."/>
            <person name="Hauser L."/>
            <person name="Chang Y.J."/>
            <person name="Jeffries C.D."/>
            <person name="Detter J.C."/>
            <person name="Brettin T."/>
            <person name="Rohde M."/>
            <person name="Goker M."/>
            <person name="Bristow J."/>
            <person name="Markowitz V."/>
            <person name="Eisen J.A."/>
            <person name="Hugenholtz P."/>
            <person name="Kyrpides N.C."/>
            <person name="Klenk H.P."/>
        </authorList>
    </citation>
    <scope>NUCLEOTIDE SEQUENCE [LARGE SCALE GENOMIC DNA]</scope>
    <source>
        <strain evidence="9">DSM 14365 / CIP 107738 / JCM 11303 / AJ 13395 / SMP-2</strain>
    </source>
</reference>
<dbReference type="AlphaFoldDB" id="D0LLA4"/>
<dbReference type="STRING" id="502025.Hoch_6125"/>
<evidence type="ECO:0000256" key="1">
    <source>
        <dbReference type="ARBA" id="ARBA00011073"/>
    </source>
</evidence>
<dbReference type="Proteomes" id="UP000001880">
    <property type="component" value="Chromosome"/>
</dbReference>
<keyword evidence="3 5" id="KW-0378">Hydrolase</keyword>
<dbReference type="SMART" id="SM00089">
    <property type="entry name" value="PKD"/>
    <property type="match status" value="3"/>
</dbReference>
<dbReference type="InterPro" id="IPR023827">
    <property type="entry name" value="Peptidase_S8_Asp-AS"/>
</dbReference>
<keyword evidence="4 5" id="KW-0720">Serine protease</keyword>
<dbReference type="InterPro" id="IPR023828">
    <property type="entry name" value="Peptidase_S8_Ser-AS"/>
</dbReference>
<sequence length="1212" mass="125590">MRTRIEKRQGVMSWLRGGLGAAALAGLVSCAGGVDDGSPVSDNLPELIPSQPAKPDATIKAAPYKEGTLLVRFKRNAEISVQNTVHRELGATVMHTFSSVRNLYAVELPEGLSVEEAMARYKRNPEVANAEPNFIYTLDQTIPDDPDFPDMFGLNNTGQTGGADDADIDAPEAWDITTGSEEVVIAVLDSGIDYNHEDLAANVFVNLPEFEGTPGVDDDGNGYIDDIHGINTRDDSGDPDSQGDAHGTHVSGTIAAVGNNGIGVTGVNWTSRILSCKAFTNTATLVDIIECLDYFHEMKTRSENPVNIIASNNSWGGGGFSQELYNAIQAQAAAGILFVAAAGNSGVNTDTSAHFPSSYDLPSIISVLASTDTDERASFSNFGALTVDVGAPGADILSTVPGSDYAVFSGTSMATPHVTGLVGLLKADDQSRTIQQIKNLILTGGDETPGTDGTVLTGRRINAFGSLNCVDQVLNNRFAPSEDSVVVGTGIPVTLGMLSINCDQPNPANFVVEIAETGQTIPLVDPSGTGEFTAEFTPFQVGTFTLNFVQNGTVVDTVSVSAVGNYDPPRLVAAECREFEGTPIALGDDAAQTIVSDFPIPFAGAQPGLTDLSVGSNGVLSFSGGITTFSNQALPSTARETIIAPYWDDLNPNSGGEVVFATLGEAPNREFVVEYRNINHYLAIAAITFQVVFTEGSPNIVFNYCDVTFEDDDALSGGASATLGVQATDGVAQQFSFNTVSVADGDALLFSMGAPFASAGPDQVVAPGANVTLNGSGSDDADGVIVRYTWTQTAGTPVTLTGADSPIATFTAPATSGTLTFELEVEDDEGQTATDTVDIIVNLAPVAEAGDDFQIANNVQGTLDCSESFDPDGEIVAYQWVQLGGDDVEVISDGSPVATFIAPDRAPQFLVFQCTVTDDLGFVDSDVVVGQVYFNAAPIAEAGNDQIVAPGSTVTLDATGSTDDEGTIASFQWEVMLCMTIDGPCELALDDATAATPSFVAPESRGFAHIALSIVDADGAGSSDSVVIYFANQPPEVVAAVEPECASPGDLVTLTAACVDPDGTVASIQWTQTAGTPVELSGADTDTATFTAPASADPLSFEATCTDDSGLDASAEVSLSINAAPVADAVCSPLGVPEGGTVSCTASASQNAVDFTWASPTDPGLEIPPGENTSFSAPNVDGFRIVTIELTASNVCGSTDTDTFDIVVISQD</sequence>
<dbReference type="GO" id="GO:0004252">
    <property type="term" value="F:serine-type endopeptidase activity"/>
    <property type="evidence" value="ECO:0007669"/>
    <property type="project" value="UniProtKB-UniRule"/>
</dbReference>
<evidence type="ECO:0000256" key="6">
    <source>
        <dbReference type="RuleBase" id="RU003355"/>
    </source>
</evidence>
<comment type="similarity">
    <text evidence="1 5 6">Belongs to the peptidase S8 family.</text>
</comment>
<evidence type="ECO:0000313" key="9">
    <source>
        <dbReference type="Proteomes" id="UP000001880"/>
    </source>
</evidence>
<evidence type="ECO:0000259" key="7">
    <source>
        <dbReference type="PROSITE" id="PS50835"/>
    </source>
</evidence>
<dbReference type="Gene3D" id="3.40.50.200">
    <property type="entry name" value="Peptidase S8/S53 domain"/>
    <property type="match status" value="1"/>
</dbReference>
<accession>D0LLA4</accession>
<dbReference type="PANTHER" id="PTHR43806:SF11">
    <property type="entry name" value="CEREVISIN-RELATED"/>
    <property type="match status" value="1"/>
</dbReference>
<keyword evidence="2 5" id="KW-0645">Protease</keyword>
<evidence type="ECO:0000313" key="8">
    <source>
        <dbReference type="EMBL" id="ACY18600.1"/>
    </source>
</evidence>
<dbReference type="PANTHER" id="PTHR43806">
    <property type="entry name" value="PEPTIDASE S8"/>
    <property type="match status" value="1"/>
</dbReference>
<evidence type="ECO:0000256" key="3">
    <source>
        <dbReference type="ARBA" id="ARBA00022801"/>
    </source>
</evidence>
<dbReference type="InterPro" id="IPR007110">
    <property type="entry name" value="Ig-like_dom"/>
</dbReference>
<dbReference type="PROSITE" id="PS50835">
    <property type="entry name" value="IG_LIKE"/>
    <property type="match status" value="1"/>
</dbReference>
<dbReference type="PROSITE" id="PS00138">
    <property type="entry name" value="SUBTILASE_SER"/>
    <property type="match status" value="1"/>
</dbReference>
<evidence type="ECO:0000256" key="5">
    <source>
        <dbReference type="PROSITE-ProRule" id="PRU01240"/>
    </source>
</evidence>
<dbReference type="EMBL" id="CP001804">
    <property type="protein sequence ID" value="ACY18600.1"/>
    <property type="molecule type" value="Genomic_DNA"/>
</dbReference>
<feature type="domain" description="Ig-like" evidence="7">
    <location>
        <begin position="1035"/>
        <end position="1154"/>
    </location>
</feature>
<dbReference type="InterPro" id="IPR050131">
    <property type="entry name" value="Peptidase_S8_subtilisin-like"/>
</dbReference>
<dbReference type="InterPro" id="IPR000209">
    <property type="entry name" value="Peptidase_S8/S53_dom"/>
</dbReference>
<dbReference type="InterPro" id="IPR022409">
    <property type="entry name" value="PKD/Chitinase_dom"/>
</dbReference>
<dbReference type="CDD" id="cd07473">
    <property type="entry name" value="Peptidases_S8_Subtilisin_like"/>
    <property type="match status" value="1"/>
</dbReference>